<comment type="caution">
    <text evidence="1">The sequence shown here is derived from an EMBL/GenBank/DDBJ whole genome shotgun (WGS) entry which is preliminary data.</text>
</comment>
<dbReference type="AlphaFoldDB" id="A0A4S8N6C7"/>
<dbReference type="EMBL" id="STGW01000010">
    <property type="protein sequence ID" value="THV10459.1"/>
    <property type="molecule type" value="Genomic_DNA"/>
</dbReference>
<organism evidence="1 2">
    <name type="scientific">Nocardioides caeni</name>
    <dbReference type="NCBI Taxonomy" id="574700"/>
    <lineage>
        <taxon>Bacteria</taxon>
        <taxon>Bacillati</taxon>
        <taxon>Actinomycetota</taxon>
        <taxon>Actinomycetes</taxon>
        <taxon>Propionibacteriales</taxon>
        <taxon>Nocardioidaceae</taxon>
        <taxon>Nocardioides</taxon>
    </lineage>
</organism>
<evidence type="ECO:0000313" key="2">
    <source>
        <dbReference type="Proteomes" id="UP000307087"/>
    </source>
</evidence>
<reference evidence="1 2" key="1">
    <citation type="journal article" date="2009" name="Int. J. Syst. Evol. Microbiol.">
        <title>Nocardioides caeni sp. nov., isolated from wastewater.</title>
        <authorList>
            <person name="Yoon J.H."/>
            <person name="Kang S.J."/>
            <person name="Park S."/>
            <person name="Kim W."/>
            <person name="Oh T.K."/>
        </authorList>
    </citation>
    <scope>NUCLEOTIDE SEQUENCE [LARGE SCALE GENOMIC DNA]</scope>
    <source>
        <strain evidence="1 2">DSM 23134</strain>
    </source>
</reference>
<keyword evidence="2" id="KW-1185">Reference proteome</keyword>
<evidence type="ECO:0000313" key="1">
    <source>
        <dbReference type="EMBL" id="THV10459.1"/>
    </source>
</evidence>
<dbReference type="OrthoDB" id="978985at2"/>
<protein>
    <submittedName>
        <fullName evidence="1">Uncharacterized protein</fullName>
    </submittedName>
</protein>
<dbReference type="RefSeq" id="WP_136563537.1">
    <property type="nucleotide sequence ID" value="NZ_BAABLS010000006.1"/>
</dbReference>
<sequence length="281" mass="29892">MTVVVAVVSSDGIALASDSATTQTRTLNGVTSTNNIWNSANKIFNLRKTWPLAALTFGRADIEGLSIASHAKDLRCRLTGTVDDPDVAVLDPAAFTVEQVAQAMADYFQPRCDAEPNGGTLGFLVAGIGATEKSPEVWDVLLDGLGGRNMNQVLPPGETGIVHQGMTDAITRLVDGAGQGLGHVLEAMGALPPGAGEPFAETVRDGLRMDWAWPGMPLGETIDMAKFLVDTQINFTRFMPGDAIVGGPVEIAALTKHEGFKWVERKHYYPPELNPTIHGGE</sequence>
<proteinExistence type="predicted"/>
<name>A0A4S8N6C7_9ACTN</name>
<dbReference type="Proteomes" id="UP000307087">
    <property type="component" value="Unassembled WGS sequence"/>
</dbReference>
<accession>A0A4S8N6C7</accession>
<gene>
    <name evidence="1" type="ORF">E9934_14105</name>
</gene>